<evidence type="ECO:0000313" key="2">
    <source>
        <dbReference type="EMBL" id="ACV68780.1"/>
    </source>
</evidence>
<evidence type="ECO:0000313" key="3">
    <source>
        <dbReference type="Proteomes" id="UP000001052"/>
    </source>
</evidence>
<accession>C8X2Y3</accession>
<dbReference type="Proteomes" id="UP000001052">
    <property type="component" value="Chromosome"/>
</dbReference>
<dbReference type="HOGENOM" id="CLU_893349_0_0_7"/>
<evidence type="ECO:0000259" key="1">
    <source>
        <dbReference type="Pfam" id="PF09983"/>
    </source>
</evidence>
<dbReference type="EMBL" id="CP001734">
    <property type="protein sequence ID" value="ACV68780.1"/>
    <property type="molecule type" value="Genomic_DNA"/>
</dbReference>
<reference evidence="2 3" key="2">
    <citation type="journal article" date="2010" name="Stand. Genomic Sci.">
        <title>Complete genome sequence of Desulfohalobium retbaense type strain (HR(100)).</title>
        <authorList>
            <person name="Spring S."/>
            <person name="Nolan M."/>
            <person name="Lapidus A."/>
            <person name="Glavina Del Rio T."/>
            <person name="Copeland A."/>
            <person name="Tice H."/>
            <person name="Cheng J.F."/>
            <person name="Lucas S."/>
            <person name="Land M."/>
            <person name="Chen F."/>
            <person name="Bruce D."/>
            <person name="Goodwin L."/>
            <person name="Pitluck S."/>
            <person name="Ivanova N."/>
            <person name="Mavromatis K."/>
            <person name="Mikhailova N."/>
            <person name="Pati A."/>
            <person name="Chen A."/>
            <person name="Palaniappan K."/>
            <person name="Hauser L."/>
            <person name="Chang Y.J."/>
            <person name="Jeffries C.D."/>
            <person name="Munk C."/>
            <person name="Kiss H."/>
            <person name="Chain P."/>
            <person name="Han C."/>
            <person name="Brettin T."/>
            <person name="Detter J.C."/>
            <person name="Schuler E."/>
            <person name="Goker M."/>
            <person name="Rohde M."/>
            <person name="Bristow J."/>
            <person name="Eisen J.A."/>
            <person name="Markowitz V."/>
            <person name="Hugenholtz P."/>
            <person name="Kyrpides N.C."/>
            <person name="Klenk H.P."/>
        </authorList>
    </citation>
    <scope>NUCLEOTIDE SEQUENCE [LARGE SCALE GENOMIC DNA]</scope>
    <source>
        <strain evidence="2 3">DSM 5692</strain>
    </source>
</reference>
<keyword evidence="3" id="KW-1185">Reference proteome</keyword>
<dbReference type="KEGG" id="drt:Dret_1494"/>
<dbReference type="RefSeq" id="WP_015751927.1">
    <property type="nucleotide sequence ID" value="NC_013223.1"/>
</dbReference>
<protein>
    <recommendedName>
        <fullName evidence="1">Wadjet protein JetD C-terminal domain-containing protein</fullName>
    </recommendedName>
</protein>
<feature type="domain" description="Wadjet protein JetD C-terminal" evidence="1">
    <location>
        <begin position="188"/>
        <end position="253"/>
    </location>
</feature>
<sequence>MNEDILPLCLAWQRLLTEGSAPVHPALEGLIQAGYAHTAKGKVQLDEPEALAELMNQHCRQPLDRQKQAENAAAALGLEISVTAHADDCLTLLSVLEDAPPDAHTQQQLSASCFGDSKYIARTAILKRIWQQWLRSQGARGELRLKAFSPLPQHSSGLDLAAVTASLGSAVLDASVARGPENFDLRGLDRVLTCENLTPFRQLTLDSGLLIYSQGFASRSLAAWLAALPQECVWDHFGDLDPAGLAIFEDLVHKSGRQGRFCPSPRALEHLREHLPQWRAHQAFQPDRYATAEVRDLAYQAAALGTAVEQESLLAACARSGVDLAAIGLNGASWAG</sequence>
<organism evidence="2 3">
    <name type="scientific">Desulfohalobium retbaense (strain ATCC 49708 / DSM 5692 / JCM 16813 / HR100)</name>
    <dbReference type="NCBI Taxonomy" id="485915"/>
    <lineage>
        <taxon>Bacteria</taxon>
        <taxon>Pseudomonadati</taxon>
        <taxon>Thermodesulfobacteriota</taxon>
        <taxon>Desulfovibrionia</taxon>
        <taxon>Desulfovibrionales</taxon>
        <taxon>Desulfohalobiaceae</taxon>
        <taxon>Desulfohalobium</taxon>
    </lineage>
</organism>
<dbReference type="InterPro" id="IPR024534">
    <property type="entry name" value="JetD_C"/>
</dbReference>
<dbReference type="AlphaFoldDB" id="C8X2Y3"/>
<dbReference type="OrthoDB" id="9793854at2"/>
<name>C8X2Y3_DESRD</name>
<dbReference type="STRING" id="485915.Dret_1494"/>
<proteinExistence type="predicted"/>
<reference evidence="3" key="1">
    <citation type="submission" date="2009-09" db="EMBL/GenBank/DDBJ databases">
        <title>The complete chromosome of Desulfohalobium retbaense DSM 5692.</title>
        <authorList>
            <consortium name="US DOE Joint Genome Institute (JGI-PGF)"/>
            <person name="Lucas S."/>
            <person name="Copeland A."/>
            <person name="Lapidus A."/>
            <person name="Glavina del Rio T."/>
            <person name="Dalin E."/>
            <person name="Tice H."/>
            <person name="Bruce D."/>
            <person name="Goodwin L."/>
            <person name="Pitluck S."/>
            <person name="Kyrpides N."/>
            <person name="Mavromatis K."/>
            <person name="Ivanova N."/>
            <person name="Mikhailova N."/>
            <person name="Munk A.C."/>
            <person name="Brettin T."/>
            <person name="Detter J.C."/>
            <person name="Han C."/>
            <person name="Tapia R."/>
            <person name="Larimer F."/>
            <person name="Land M."/>
            <person name="Hauser L."/>
            <person name="Markowitz V."/>
            <person name="Cheng J.-F."/>
            <person name="Hugenholtz P."/>
            <person name="Woyke T."/>
            <person name="Wu D."/>
            <person name="Spring S."/>
            <person name="Klenk H.-P."/>
            <person name="Eisen J.A."/>
        </authorList>
    </citation>
    <scope>NUCLEOTIDE SEQUENCE [LARGE SCALE GENOMIC DNA]</scope>
    <source>
        <strain evidence="3">DSM 5692</strain>
    </source>
</reference>
<gene>
    <name evidence="2" type="ordered locus">Dret_1494</name>
</gene>
<dbReference type="Pfam" id="PF09983">
    <property type="entry name" value="JetD_C"/>
    <property type="match status" value="1"/>
</dbReference>